<dbReference type="PROSITE" id="PS50405">
    <property type="entry name" value="GST_CTER"/>
    <property type="match status" value="1"/>
</dbReference>
<dbReference type="PROSITE" id="PS51471">
    <property type="entry name" value="FE2OG_OXY"/>
    <property type="match status" value="1"/>
</dbReference>
<feature type="region of interest" description="Disordered" evidence="2">
    <location>
        <begin position="603"/>
        <end position="625"/>
    </location>
</feature>
<sequence length="953" mass="104194">MLTLDPALFPKLTTRKALVIVDAQNDFLSPDGALPVTLPNNLLGHISDLVKAFRPHGDVIWVRSVFEDNRDPEDESILTSEAPMVGGRRAVARGRRPQANPNDQPSSDCPEAFLTLGGHDRPACVRKGTTGAELHDALREIAEKKDISFAKSHYSAFRSEELLQRLRMKFVTEIFLCGSMTNIGIQASAVDAASHGLDITIVEDCCGRRSSMRHNNALKHIVKTTGCEVVSAKEVAEKLKPKEPAAKKESNAAAPRIPRRPAPAPASMLSSFANASIDDVLPAEEDPNHVHPPDESVHATTSRLSPDVKAGGSKPEAIGADDPRNVTAEEKRGMVQPQAATRSRRSEMTLEDAMSSLTMETTKGTNGVTSDKAQRKYPEDLKKVAPQVNDKTEAEKEDEPSSTKEDKSSAPKEGKSSPTDTETKVSPYAMKDLASEVNSDAGEAGEGRSQQENESSVSEPYGEGDTRMHYNVLPDDLVAGIFDKLREEVQWLRMSHQGGEVPRLVAVQGNVGEDGEFPIYRHPADESPPLLPWTSTVKQIKDAVEQKVGHPLNHALIQFYRDGNDYISEHSDKTLDIAKGSYIVNVSLGAERTMIFRTKRLPKDKDTTAALPEPSGSGTKRTAQRAQLPHNSMCQMGLQTNMRWLHAIRQDKRLDREKTAEELAFGGARISLTFRKIGTFLDGESKCIWGQGATGKAREQARPVTKGATPEAIKMLQAFGRENQGSDFDWEAHYGGGFDVLNISASPRLFTSSDAVANLRIRVMLAEYGIGYAKGSLAPVSTVKNAAAAAAATGAIGDGDEEDERDGQPIKLVDNDEAKSTVEGDLAIMLYVSQRRGFGNPEPLVFTRFQQALNLLPKMRRIGSSAAPLYKEMDAWETYAAESEFIAAPGMTLADFAFWPVLHHIKQSAKDGDNTDPLERYTKLEEYYQRVKGREAVQKALGAPVPRAQKNES</sequence>
<organism evidence="5 6">
    <name type="scientific">Apiospora marii</name>
    <dbReference type="NCBI Taxonomy" id="335849"/>
    <lineage>
        <taxon>Eukaryota</taxon>
        <taxon>Fungi</taxon>
        <taxon>Dikarya</taxon>
        <taxon>Ascomycota</taxon>
        <taxon>Pezizomycotina</taxon>
        <taxon>Sordariomycetes</taxon>
        <taxon>Xylariomycetidae</taxon>
        <taxon>Amphisphaeriales</taxon>
        <taxon>Apiosporaceae</taxon>
        <taxon>Apiospora</taxon>
    </lineage>
</organism>
<dbReference type="InterPro" id="IPR000868">
    <property type="entry name" value="Isochorismatase-like_dom"/>
</dbReference>
<dbReference type="InterPro" id="IPR032854">
    <property type="entry name" value="ALKBH3"/>
</dbReference>
<dbReference type="InterPro" id="IPR036380">
    <property type="entry name" value="Isochorismatase-like_sf"/>
</dbReference>
<dbReference type="Pfam" id="PF13532">
    <property type="entry name" value="2OG-FeII_Oxy_2"/>
    <property type="match status" value="1"/>
</dbReference>
<dbReference type="CDD" id="cd00299">
    <property type="entry name" value="GST_C_family"/>
    <property type="match status" value="1"/>
</dbReference>
<dbReference type="Pfam" id="PF00857">
    <property type="entry name" value="Isochorismatase"/>
    <property type="match status" value="1"/>
</dbReference>
<dbReference type="EMBL" id="JAQQWI010000010">
    <property type="protein sequence ID" value="KAK8017923.1"/>
    <property type="molecule type" value="Genomic_DNA"/>
</dbReference>
<feature type="region of interest" description="Disordered" evidence="2">
    <location>
        <begin position="282"/>
        <end position="468"/>
    </location>
</feature>
<dbReference type="Gene3D" id="3.40.50.850">
    <property type="entry name" value="Isochorismatase-like"/>
    <property type="match status" value="1"/>
</dbReference>
<dbReference type="SUPFAM" id="SSF52499">
    <property type="entry name" value="Isochorismatase-like hydrolases"/>
    <property type="match status" value="1"/>
</dbReference>
<evidence type="ECO:0000259" key="4">
    <source>
        <dbReference type="PROSITE" id="PS51471"/>
    </source>
</evidence>
<dbReference type="Pfam" id="PF13410">
    <property type="entry name" value="GST_C_2"/>
    <property type="match status" value="1"/>
</dbReference>
<proteinExistence type="inferred from homology"/>
<feature type="compositionally biased region" description="Basic and acidic residues" evidence="2">
    <location>
        <begin position="372"/>
        <end position="383"/>
    </location>
</feature>
<evidence type="ECO:0000313" key="5">
    <source>
        <dbReference type="EMBL" id="KAK8017923.1"/>
    </source>
</evidence>
<dbReference type="InterPro" id="IPR037151">
    <property type="entry name" value="AlkB-like_sf"/>
</dbReference>
<dbReference type="InterPro" id="IPR005123">
    <property type="entry name" value="Oxoglu/Fe-dep_dioxygenase_dom"/>
</dbReference>
<dbReference type="InterPro" id="IPR057088">
    <property type="entry name" value="GLRG_09195_Thiored"/>
</dbReference>
<feature type="compositionally biased region" description="Basic and acidic residues" evidence="2">
    <location>
        <begin position="321"/>
        <end position="333"/>
    </location>
</feature>
<feature type="region of interest" description="Disordered" evidence="2">
    <location>
        <begin position="239"/>
        <end position="267"/>
    </location>
</feature>
<feature type="compositionally biased region" description="Polar residues" evidence="2">
    <location>
        <begin position="355"/>
        <end position="371"/>
    </location>
</feature>
<gene>
    <name evidence="5" type="ORF">PG991_007113</name>
</gene>
<dbReference type="InterPro" id="IPR036282">
    <property type="entry name" value="Glutathione-S-Trfase_C_sf"/>
</dbReference>
<dbReference type="CDD" id="cd00431">
    <property type="entry name" value="cysteine_hydrolases"/>
    <property type="match status" value="1"/>
</dbReference>
<feature type="compositionally biased region" description="Basic and acidic residues" evidence="2">
    <location>
        <begin position="239"/>
        <end position="250"/>
    </location>
</feature>
<evidence type="ECO:0000313" key="6">
    <source>
        <dbReference type="Proteomes" id="UP001396898"/>
    </source>
</evidence>
<dbReference type="InterPro" id="IPR027450">
    <property type="entry name" value="AlkB-like"/>
</dbReference>
<dbReference type="Proteomes" id="UP001396898">
    <property type="component" value="Unassembled WGS sequence"/>
</dbReference>
<evidence type="ECO:0008006" key="7">
    <source>
        <dbReference type="Google" id="ProtNLM"/>
    </source>
</evidence>
<evidence type="ECO:0000259" key="3">
    <source>
        <dbReference type="PROSITE" id="PS50405"/>
    </source>
</evidence>
<feature type="domain" description="Fe2OG dioxygenase" evidence="4">
    <location>
        <begin position="551"/>
        <end position="678"/>
    </location>
</feature>
<evidence type="ECO:0000256" key="2">
    <source>
        <dbReference type="SAM" id="MobiDB-lite"/>
    </source>
</evidence>
<feature type="domain" description="GST C-terminal" evidence="3">
    <location>
        <begin position="799"/>
        <end position="953"/>
    </location>
</feature>
<dbReference type="PANTHER" id="PTHR31212:SF5">
    <property type="entry name" value="ISOCHORISMATASE FAMILY PROTEIN FAMILY (AFU_ORTHOLOGUE AFUA_3G14500)"/>
    <property type="match status" value="1"/>
</dbReference>
<name>A0ABR1RSJ0_9PEZI</name>
<feature type="compositionally biased region" description="Basic and acidic residues" evidence="2">
    <location>
        <begin position="286"/>
        <end position="297"/>
    </location>
</feature>
<feature type="compositionally biased region" description="Polar residues" evidence="2">
    <location>
        <begin position="616"/>
        <end position="625"/>
    </location>
</feature>
<comment type="similarity">
    <text evidence="1">Belongs to the isochorismatase family.</text>
</comment>
<feature type="compositionally biased region" description="Basic and acidic residues" evidence="2">
    <location>
        <begin position="390"/>
        <end position="415"/>
    </location>
</feature>
<dbReference type="InterPro" id="IPR010987">
    <property type="entry name" value="Glutathione-S-Trfase_C-like"/>
</dbReference>
<protein>
    <recommendedName>
        <fullName evidence="7">Fe2OG dioxygenase domain-containing protein</fullName>
    </recommendedName>
</protein>
<dbReference type="Pfam" id="PF24470">
    <property type="entry name" value="Thiored_Isochorism"/>
    <property type="match status" value="1"/>
</dbReference>
<dbReference type="SUPFAM" id="SSF51197">
    <property type="entry name" value="Clavaminate synthase-like"/>
    <property type="match status" value="1"/>
</dbReference>
<dbReference type="Gene3D" id="2.60.120.590">
    <property type="entry name" value="Alpha-ketoglutarate-dependent dioxygenase AlkB-like"/>
    <property type="match status" value="1"/>
</dbReference>
<evidence type="ECO:0000256" key="1">
    <source>
        <dbReference type="ARBA" id="ARBA00006336"/>
    </source>
</evidence>
<dbReference type="PANTHER" id="PTHR31212">
    <property type="entry name" value="ALPHA-KETOGLUTARATE-DEPENDENT DIOXYGENASE ALKB HOMOLOG 3"/>
    <property type="match status" value="1"/>
</dbReference>
<comment type="caution">
    <text evidence="5">The sequence shown here is derived from an EMBL/GenBank/DDBJ whole genome shotgun (WGS) entry which is preliminary data.</text>
</comment>
<reference evidence="5 6" key="1">
    <citation type="submission" date="2023-01" db="EMBL/GenBank/DDBJ databases">
        <title>Analysis of 21 Apiospora genomes using comparative genomics revels a genus with tremendous synthesis potential of carbohydrate active enzymes and secondary metabolites.</title>
        <authorList>
            <person name="Sorensen T."/>
        </authorList>
    </citation>
    <scope>NUCLEOTIDE SEQUENCE [LARGE SCALE GENOMIC DNA]</scope>
    <source>
        <strain evidence="5 6">CBS 20057</strain>
    </source>
</reference>
<keyword evidence="6" id="KW-1185">Reference proteome</keyword>
<accession>A0ABR1RSJ0</accession>
<dbReference type="SUPFAM" id="SSF47616">
    <property type="entry name" value="GST C-terminal domain-like"/>
    <property type="match status" value="1"/>
</dbReference>
<dbReference type="Gene3D" id="1.20.1050.10">
    <property type="match status" value="1"/>
</dbReference>